<proteinExistence type="inferred from homology"/>
<protein>
    <submittedName>
        <fullName evidence="4">Uncharacterized protein</fullName>
    </submittedName>
</protein>
<dbReference type="GO" id="GO:0055052">
    <property type="term" value="C:ATP-binding cassette (ABC) transporter complex, substrate-binding subunit-containing"/>
    <property type="evidence" value="ECO:0007669"/>
    <property type="project" value="TreeGrafter"/>
</dbReference>
<dbReference type="AlphaFoldDB" id="A0A7G1KPL3"/>
<dbReference type="SUPFAM" id="SSF53850">
    <property type="entry name" value="Periplasmic binding protein-like II"/>
    <property type="match status" value="1"/>
</dbReference>
<dbReference type="KEGG" id="nwl:NWFMUON74_49490"/>
<dbReference type="PANTHER" id="PTHR30061">
    <property type="entry name" value="MALTOSE-BINDING PERIPLASMIC PROTEIN"/>
    <property type="match status" value="1"/>
</dbReference>
<dbReference type="Pfam" id="PF13416">
    <property type="entry name" value="SBP_bac_8"/>
    <property type="match status" value="1"/>
</dbReference>
<dbReference type="GeneID" id="80349391"/>
<accession>A0A7G1KPL3</accession>
<dbReference type="Proteomes" id="UP000516173">
    <property type="component" value="Chromosome"/>
</dbReference>
<reference evidence="4 5" key="1">
    <citation type="submission" date="2020-08" db="EMBL/GenBank/DDBJ databases">
        <title>Genome Sequencing of Nocardia wallacei strain FMUON74 and assembly.</title>
        <authorList>
            <person name="Toyokawa M."/>
            <person name="Uesaka K."/>
        </authorList>
    </citation>
    <scope>NUCLEOTIDE SEQUENCE [LARGE SCALE GENOMIC DNA]</scope>
    <source>
        <strain evidence="4 5">FMUON74</strain>
    </source>
</reference>
<name>A0A7G1KPL3_9NOCA</name>
<dbReference type="GO" id="GO:0015768">
    <property type="term" value="P:maltose transport"/>
    <property type="evidence" value="ECO:0007669"/>
    <property type="project" value="TreeGrafter"/>
</dbReference>
<keyword evidence="5" id="KW-1185">Reference proteome</keyword>
<sequence length="534" mass="57877">MAAGVVEQAPEWMQGAGSLLALVFASIAVVVARRTYGIESERDRVDAERREKQDLFERRSQAARISAWWGENADGEPGVFVRNASEAPVYQLYATILPVDGTGEGAKIQHMVVPPAPDPIFLRISAGPAERRRAVRRVMVTFTDASGVRWQRNQYGRLQELQPHVTVVADGVRSEALSNFKDDFRDTYGVGVSFVTEGRTLTLDRITDELAAIPDADAAVYPHDWIGELIERNSIAPILLTDDHRAAFPAWTLEALTVDGRLYGIPTTIDTTALLRNTDLVPDAPSSLDELLEIGLALRAEGRVREPLALRVGADGEPFQMWPLFAGAGGRLFDTTADGWDTSRVRLATAESVAALECLRELGEAGMGVLRRSVGKAEALELFVSGRAPFLVTTADALKPIRAAQVPVAVSAVPGLDGARAEPAFTAVHGLMLARHGRSRVTALDLFADYLAHDDVMDALCRHVVAPVGTHRVPDDPAVADYARLCARGRPMPSFPQMRQTWAALARMEVAVVAGGDPEAAAVAAARDIERLYR</sequence>
<evidence type="ECO:0000313" key="4">
    <source>
        <dbReference type="EMBL" id="BCK57177.1"/>
    </source>
</evidence>
<dbReference type="Gene3D" id="3.40.190.10">
    <property type="entry name" value="Periplasmic binding protein-like II"/>
    <property type="match status" value="2"/>
</dbReference>
<evidence type="ECO:0000256" key="2">
    <source>
        <dbReference type="ARBA" id="ARBA00022448"/>
    </source>
</evidence>
<dbReference type="PANTHER" id="PTHR30061:SF50">
    <property type="entry name" value="MALTOSE_MALTODEXTRIN-BINDING PERIPLASMIC PROTEIN"/>
    <property type="match status" value="1"/>
</dbReference>
<comment type="similarity">
    <text evidence="1">Belongs to the bacterial solute-binding protein 1 family.</text>
</comment>
<dbReference type="InterPro" id="IPR006059">
    <property type="entry name" value="SBP"/>
</dbReference>
<organism evidence="4 5">
    <name type="scientific">Nocardia wallacei</name>
    <dbReference type="NCBI Taxonomy" id="480035"/>
    <lineage>
        <taxon>Bacteria</taxon>
        <taxon>Bacillati</taxon>
        <taxon>Actinomycetota</taxon>
        <taxon>Actinomycetes</taxon>
        <taxon>Mycobacteriales</taxon>
        <taxon>Nocardiaceae</taxon>
        <taxon>Nocardia</taxon>
    </lineage>
</organism>
<dbReference type="GO" id="GO:0042956">
    <property type="term" value="P:maltodextrin transmembrane transport"/>
    <property type="evidence" value="ECO:0007669"/>
    <property type="project" value="TreeGrafter"/>
</dbReference>
<dbReference type="GO" id="GO:1901982">
    <property type="term" value="F:maltose binding"/>
    <property type="evidence" value="ECO:0007669"/>
    <property type="project" value="TreeGrafter"/>
</dbReference>
<evidence type="ECO:0000256" key="1">
    <source>
        <dbReference type="ARBA" id="ARBA00008520"/>
    </source>
</evidence>
<evidence type="ECO:0000313" key="5">
    <source>
        <dbReference type="Proteomes" id="UP000516173"/>
    </source>
</evidence>
<keyword evidence="3" id="KW-0732">Signal</keyword>
<dbReference type="EMBL" id="AP023396">
    <property type="protein sequence ID" value="BCK57177.1"/>
    <property type="molecule type" value="Genomic_DNA"/>
</dbReference>
<keyword evidence="2" id="KW-0813">Transport</keyword>
<dbReference type="RefSeq" id="WP_187684111.1">
    <property type="nucleotide sequence ID" value="NZ_AP023396.1"/>
</dbReference>
<gene>
    <name evidence="4" type="ORF">NWFMUON74_49490</name>
</gene>
<evidence type="ECO:0000256" key="3">
    <source>
        <dbReference type="ARBA" id="ARBA00022729"/>
    </source>
</evidence>